<feature type="signal peptide" evidence="9">
    <location>
        <begin position="1"/>
        <end position="22"/>
    </location>
</feature>
<proteinExistence type="inferred from homology"/>
<dbReference type="GO" id="GO:0016020">
    <property type="term" value="C:membrane"/>
    <property type="evidence" value="ECO:0007669"/>
    <property type="project" value="InterPro"/>
</dbReference>
<evidence type="ECO:0000313" key="13">
    <source>
        <dbReference type="Proteomes" id="UP000813385"/>
    </source>
</evidence>
<keyword evidence="3 9" id="KW-0732">Signal</keyword>
<dbReference type="InterPro" id="IPR015500">
    <property type="entry name" value="Peptidase_S8_subtilisin-rel"/>
</dbReference>
<evidence type="ECO:0000259" key="10">
    <source>
        <dbReference type="Pfam" id="PF00082"/>
    </source>
</evidence>
<comment type="caution">
    <text evidence="12">The sequence shown here is derived from an EMBL/GenBank/DDBJ whole genome shotgun (WGS) entry which is preliminary data.</text>
</comment>
<dbReference type="Gene3D" id="3.40.50.200">
    <property type="entry name" value="Peptidase S8/S53 domain"/>
    <property type="match status" value="1"/>
</dbReference>
<protein>
    <submittedName>
        <fullName evidence="12">Subtilase</fullName>
    </submittedName>
</protein>
<evidence type="ECO:0000256" key="5">
    <source>
        <dbReference type="ARBA" id="ARBA00022825"/>
    </source>
</evidence>
<dbReference type="OrthoDB" id="10256524at2759"/>
<dbReference type="PRINTS" id="PR00723">
    <property type="entry name" value="SUBTILISIN"/>
</dbReference>
<evidence type="ECO:0000259" key="11">
    <source>
        <dbReference type="Pfam" id="PF06280"/>
    </source>
</evidence>
<dbReference type="AlphaFoldDB" id="A0A8K0T4S9"/>
<evidence type="ECO:0000256" key="4">
    <source>
        <dbReference type="ARBA" id="ARBA00022801"/>
    </source>
</evidence>
<dbReference type="PROSITE" id="PS00136">
    <property type="entry name" value="SUBTILASE_ASP"/>
    <property type="match status" value="1"/>
</dbReference>
<dbReference type="GO" id="GO:0006508">
    <property type="term" value="P:proteolysis"/>
    <property type="evidence" value="ECO:0007669"/>
    <property type="project" value="UniProtKB-KW"/>
</dbReference>
<dbReference type="InterPro" id="IPR023827">
    <property type="entry name" value="Peptidase_S8_Asp-AS"/>
</dbReference>
<dbReference type="InterPro" id="IPR050131">
    <property type="entry name" value="Peptidase_S8_subtilisin-like"/>
</dbReference>
<dbReference type="InterPro" id="IPR022398">
    <property type="entry name" value="Peptidase_S8_His-AS"/>
</dbReference>
<evidence type="ECO:0000256" key="3">
    <source>
        <dbReference type="ARBA" id="ARBA00022729"/>
    </source>
</evidence>
<evidence type="ECO:0000256" key="9">
    <source>
        <dbReference type="SAM" id="SignalP"/>
    </source>
</evidence>
<feature type="domain" description="C5a peptidase/Subtilisin-like protease SBT2-like Fn3-like" evidence="11">
    <location>
        <begin position="477"/>
        <end position="592"/>
    </location>
</feature>
<evidence type="ECO:0000256" key="1">
    <source>
        <dbReference type="ARBA" id="ARBA00011073"/>
    </source>
</evidence>
<keyword evidence="5 7" id="KW-0720">Serine protease</keyword>
<dbReference type="PANTHER" id="PTHR43806">
    <property type="entry name" value="PEPTIDASE S8"/>
    <property type="match status" value="1"/>
</dbReference>
<comment type="similarity">
    <text evidence="1 7 8">Belongs to the peptidase S8 family.</text>
</comment>
<evidence type="ECO:0000256" key="2">
    <source>
        <dbReference type="ARBA" id="ARBA00022670"/>
    </source>
</evidence>
<keyword evidence="13" id="KW-1185">Reference proteome</keyword>
<dbReference type="Pfam" id="PF00082">
    <property type="entry name" value="Peptidase_S8"/>
    <property type="match status" value="1"/>
</dbReference>
<feature type="active site" description="Charge relay system" evidence="6 7">
    <location>
        <position position="168"/>
    </location>
</feature>
<gene>
    <name evidence="12" type="ORF">B0T11DRAFT_360155</name>
</gene>
<feature type="chain" id="PRO_5035418965" evidence="9">
    <location>
        <begin position="23"/>
        <end position="769"/>
    </location>
</feature>
<dbReference type="Gene3D" id="2.60.40.10">
    <property type="entry name" value="Immunoglobulins"/>
    <property type="match status" value="1"/>
</dbReference>
<feature type="active site" description="Charge relay system" evidence="6 7">
    <location>
        <position position="404"/>
    </location>
</feature>
<dbReference type="Pfam" id="PF06280">
    <property type="entry name" value="fn3_5"/>
    <property type="match status" value="1"/>
</dbReference>
<accession>A0A8K0T4S9</accession>
<name>A0A8K0T4S9_9PEZI</name>
<dbReference type="PROSITE" id="PS00138">
    <property type="entry name" value="SUBTILASE_SER"/>
    <property type="match status" value="1"/>
</dbReference>
<dbReference type="PROSITE" id="PS00137">
    <property type="entry name" value="SUBTILASE_HIS"/>
    <property type="match status" value="1"/>
</dbReference>
<sequence length="769" mass="81740">MSWLRRLALPVLLASAALPAVADDTVPQAVTQEPLPNTYIVELEDGEATKSYLDALRAEPGVDEVTERFAYSPGIFNAVSFEVKGSLTATPETLRRRMGGLPELRVRHIWPVEAVPAPTYPGEIFNVSSLAANARRAADVFPPHEMIQVDKLHELGYFGNGTRIGVVDSGVDWRHPALGGCFGPGCLIEYGYDLVGENYNGNPATLAPDDDPWEQCNGHGTLVSGVIAAQHNALGFLGAAPGVRLGVYRTFSCAGASSTDVMIAAIIRAAEDGSDIITMSVGHLSAWAGTPLAEAMSRVSKRTGIPCVAAAGNTDGGGYGIWSAAAPSSGEGVLSIGSVQSTRTPNLSASGVTYSQSPSGGQISSFSLWGPTYEGNFKPQFAAPGGQILTTAPGGAFTVTSGTSFAAPITAASIALLFNVRGKISPSEVENILAITAKPVFSGDGRGNEPVAHQGAGIIQVYDAAYSTTRISTSGLSFNDTEFLVPEHEFTITNDGDSAVSYELSHLEALSAEAVWPENGYRRSEPELIPQVSSLKIEPSSLTLQPGGKAAVRVVVTPPEGVNALALPVYGGFVSIKATAGDEVTALSVPYLGVAAVLREHDVFAVPEQFYFWREDDNLSLPLPEGVVFQLPVPAAHPEWARTPVLDNDLYIPPGILPAWNFWARSGSRTVRFELFSVAPSCKGPLPVVSENVNGDETLGNFAGFPLHFVDMRGRWFTWTGQLADASYAPPGKYGVRVYALRHLGDYNNPEDWSVREHPRHFGLSYVEV</sequence>
<dbReference type="InterPro" id="IPR036852">
    <property type="entry name" value="Peptidase_S8/S53_dom_sf"/>
</dbReference>
<feature type="domain" description="Peptidase S8/S53" evidence="10">
    <location>
        <begin position="159"/>
        <end position="457"/>
    </location>
</feature>
<feature type="active site" description="Charge relay system" evidence="6 7">
    <location>
        <position position="219"/>
    </location>
</feature>
<dbReference type="InterPro" id="IPR010435">
    <property type="entry name" value="C5a/SBT2-like_Fn3"/>
</dbReference>
<evidence type="ECO:0000256" key="6">
    <source>
        <dbReference type="PIRSR" id="PIRSR615500-1"/>
    </source>
</evidence>
<dbReference type="InterPro" id="IPR000209">
    <property type="entry name" value="Peptidase_S8/S53_dom"/>
</dbReference>
<dbReference type="PROSITE" id="PS51892">
    <property type="entry name" value="SUBTILASE"/>
    <property type="match status" value="1"/>
</dbReference>
<keyword evidence="2 7" id="KW-0645">Protease</keyword>
<dbReference type="InterPro" id="IPR034187">
    <property type="entry name" value="Peptidases_S8_5"/>
</dbReference>
<dbReference type="PANTHER" id="PTHR43806:SF66">
    <property type="entry name" value="SERIN ENDOPEPTIDASE"/>
    <property type="match status" value="1"/>
</dbReference>
<evidence type="ECO:0000256" key="7">
    <source>
        <dbReference type="PROSITE-ProRule" id="PRU01240"/>
    </source>
</evidence>
<dbReference type="EMBL" id="JAGPXD010000007">
    <property type="protein sequence ID" value="KAH7347679.1"/>
    <property type="molecule type" value="Genomic_DNA"/>
</dbReference>
<evidence type="ECO:0000256" key="8">
    <source>
        <dbReference type="RuleBase" id="RU003355"/>
    </source>
</evidence>
<keyword evidence="4 7" id="KW-0378">Hydrolase</keyword>
<dbReference type="Proteomes" id="UP000813385">
    <property type="component" value="Unassembled WGS sequence"/>
</dbReference>
<dbReference type="InterPro" id="IPR013783">
    <property type="entry name" value="Ig-like_fold"/>
</dbReference>
<organism evidence="12 13">
    <name type="scientific">Plectosphaerella cucumerina</name>
    <dbReference type="NCBI Taxonomy" id="40658"/>
    <lineage>
        <taxon>Eukaryota</taxon>
        <taxon>Fungi</taxon>
        <taxon>Dikarya</taxon>
        <taxon>Ascomycota</taxon>
        <taxon>Pezizomycotina</taxon>
        <taxon>Sordariomycetes</taxon>
        <taxon>Hypocreomycetidae</taxon>
        <taxon>Glomerellales</taxon>
        <taxon>Plectosphaerellaceae</taxon>
        <taxon>Plectosphaerella</taxon>
    </lineage>
</organism>
<dbReference type="InterPro" id="IPR023828">
    <property type="entry name" value="Peptidase_S8_Ser-AS"/>
</dbReference>
<reference evidence="12" key="1">
    <citation type="journal article" date="2021" name="Nat. Commun.">
        <title>Genetic determinants of endophytism in the Arabidopsis root mycobiome.</title>
        <authorList>
            <person name="Mesny F."/>
            <person name="Miyauchi S."/>
            <person name="Thiergart T."/>
            <person name="Pickel B."/>
            <person name="Atanasova L."/>
            <person name="Karlsson M."/>
            <person name="Huettel B."/>
            <person name="Barry K.W."/>
            <person name="Haridas S."/>
            <person name="Chen C."/>
            <person name="Bauer D."/>
            <person name="Andreopoulos W."/>
            <person name="Pangilinan J."/>
            <person name="LaButti K."/>
            <person name="Riley R."/>
            <person name="Lipzen A."/>
            <person name="Clum A."/>
            <person name="Drula E."/>
            <person name="Henrissat B."/>
            <person name="Kohler A."/>
            <person name="Grigoriev I.V."/>
            <person name="Martin F.M."/>
            <person name="Hacquard S."/>
        </authorList>
    </citation>
    <scope>NUCLEOTIDE SEQUENCE</scope>
    <source>
        <strain evidence="12">MPI-CAGE-AT-0016</strain>
    </source>
</reference>
<dbReference type="GO" id="GO:0004252">
    <property type="term" value="F:serine-type endopeptidase activity"/>
    <property type="evidence" value="ECO:0007669"/>
    <property type="project" value="UniProtKB-UniRule"/>
</dbReference>
<dbReference type="SUPFAM" id="SSF52743">
    <property type="entry name" value="Subtilisin-like"/>
    <property type="match status" value="1"/>
</dbReference>
<evidence type="ECO:0000313" key="12">
    <source>
        <dbReference type="EMBL" id="KAH7347679.1"/>
    </source>
</evidence>
<dbReference type="CDD" id="cd07489">
    <property type="entry name" value="Peptidases_S8_5"/>
    <property type="match status" value="1"/>
</dbReference>